<dbReference type="RefSeq" id="WP_011523368.1">
    <property type="nucleotide sequence ID" value="NC_008009.1"/>
</dbReference>
<protein>
    <submittedName>
        <fullName evidence="1">Uncharacterized protein</fullName>
    </submittedName>
</protein>
<accession>Q1INI3</accession>
<evidence type="ECO:0000313" key="2">
    <source>
        <dbReference type="Proteomes" id="UP000002432"/>
    </source>
</evidence>
<organism evidence="1 2">
    <name type="scientific">Koribacter versatilis (strain Ellin345)</name>
    <dbReference type="NCBI Taxonomy" id="204669"/>
    <lineage>
        <taxon>Bacteria</taxon>
        <taxon>Pseudomonadati</taxon>
        <taxon>Acidobacteriota</taxon>
        <taxon>Terriglobia</taxon>
        <taxon>Terriglobales</taxon>
        <taxon>Candidatus Korobacteraceae</taxon>
        <taxon>Candidatus Korobacter</taxon>
    </lineage>
</organism>
<dbReference type="Proteomes" id="UP000002432">
    <property type="component" value="Chromosome"/>
</dbReference>
<gene>
    <name evidence="1" type="ordered locus">Acid345_2566</name>
</gene>
<proteinExistence type="predicted"/>
<reference evidence="1 2" key="1">
    <citation type="journal article" date="2009" name="Appl. Environ. Microbiol.">
        <title>Three genomes from the phylum Acidobacteria provide insight into the lifestyles of these microorganisms in soils.</title>
        <authorList>
            <person name="Ward N.L."/>
            <person name="Challacombe J.F."/>
            <person name="Janssen P.H."/>
            <person name="Henrissat B."/>
            <person name="Coutinho P.M."/>
            <person name="Wu M."/>
            <person name="Xie G."/>
            <person name="Haft D.H."/>
            <person name="Sait M."/>
            <person name="Badger J."/>
            <person name="Barabote R.D."/>
            <person name="Bradley B."/>
            <person name="Brettin T.S."/>
            <person name="Brinkac L.M."/>
            <person name="Bruce D."/>
            <person name="Creasy T."/>
            <person name="Daugherty S.C."/>
            <person name="Davidsen T.M."/>
            <person name="DeBoy R.T."/>
            <person name="Detter J.C."/>
            <person name="Dodson R.J."/>
            <person name="Durkin A.S."/>
            <person name="Ganapathy A."/>
            <person name="Gwinn-Giglio M."/>
            <person name="Han C.S."/>
            <person name="Khouri H."/>
            <person name="Kiss H."/>
            <person name="Kothari S.P."/>
            <person name="Madupu R."/>
            <person name="Nelson K.E."/>
            <person name="Nelson W.C."/>
            <person name="Paulsen I."/>
            <person name="Penn K."/>
            <person name="Ren Q."/>
            <person name="Rosovitz M.J."/>
            <person name="Selengut J.D."/>
            <person name="Shrivastava S."/>
            <person name="Sullivan S.A."/>
            <person name="Tapia R."/>
            <person name="Thompson L.S."/>
            <person name="Watkins K.L."/>
            <person name="Yang Q."/>
            <person name="Yu C."/>
            <person name="Zafar N."/>
            <person name="Zhou L."/>
            <person name="Kuske C.R."/>
        </authorList>
    </citation>
    <scope>NUCLEOTIDE SEQUENCE [LARGE SCALE GENOMIC DNA]</scope>
    <source>
        <strain evidence="1 2">Ellin345</strain>
    </source>
</reference>
<dbReference type="EMBL" id="CP000360">
    <property type="protein sequence ID" value="ABF41567.1"/>
    <property type="molecule type" value="Genomic_DNA"/>
</dbReference>
<name>Q1INI3_KORVE</name>
<evidence type="ECO:0000313" key="1">
    <source>
        <dbReference type="EMBL" id="ABF41567.1"/>
    </source>
</evidence>
<dbReference type="AlphaFoldDB" id="Q1INI3"/>
<dbReference type="HOGENOM" id="CLU_2752556_0_0_0"/>
<keyword evidence="2" id="KW-1185">Reference proteome</keyword>
<dbReference type="STRING" id="204669.Acid345_2566"/>
<dbReference type="KEGG" id="aba:Acid345_2566"/>
<sequence>MTTPSPMSHIFRSRIITLALVLGNVTLGITTFIQSRVIAGQSRIIHVLYLDSAELASMKIAANMAKAKKN</sequence>
<dbReference type="EnsemblBacteria" id="ABF41567">
    <property type="protein sequence ID" value="ABF41567"/>
    <property type="gene ID" value="Acid345_2566"/>
</dbReference>